<dbReference type="InterPro" id="IPR002173">
    <property type="entry name" value="Carboh/pur_kinase_PfkB_CS"/>
</dbReference>
<dbReference type="InterPro" id="IPR029056">
    <property type="entry name" value="Ribokinase-like"/>
</dbReference>
<accession>A0A6J5KTP3</accession>
<dbReference type="UniPathway" id="UPA00958"/>
<evidence type="ECO:0000256" key="2">
    <source>
        <dbReference type="ARBA" id="ARBA00022679"/>
    </source>
</evidence>
<gene>
    <name evidence="8" type="ORF">UFOVP49_211</name>
</gene>
<dbReference type="EMBL" id="LR796178">
    <property type="protein sequence ID" value="CAB4124373.1"/>
    <property type="molecule type" value="Genomic_DNA"/>
</dbReference>
<keyword evidence="5" id="KW-0119">Carbohydrate metabolism</keyword>
<dbReference type="Pfam" id="PF01467">
    <property type="entry name" value="CTP_transf_like"/>
    <property type="match status" value="1"/>
</dbReference>
<evidence type="ECO:0000256" key="4">
    <source>
        <dbReference type="ARBA" id="ARBA00023268"/>
    </source>
</evidence>
<dbReference type="SUPFAM" id="SSF52374">
    <property type="entry name" value="Nucleotidylyl transferase"/>
    <property type="match status" value="1"/>
</dbReference>
<sequence length="390" mass="43490">MKKVALIGDLIKDIFIYGSCGRLNPEGPFPLITQESILLKDGGAGNVYENLKSLGVETRFFHLDRSLIPKKTRIVVGNSIIFRLDDEQIPDNRLFIESLSHVDFQEYDYVLLSDYNKGTLFGVEKIIEMAKSCKIIIDPKQDFTKYRGAWCIKPNRKEFEDFYGPCTSENIKKFSIENDHQVVIITLGKDGVMYFDGTEVKYLKAISDDVADVTGAGDCFLAALTYGLVNGYSLDAAINLGNLGAGVSVKHLGTYTLKKQDLVKTRVFTNGCFDILHRGHIDLLEKAKAFGDYLIVGLNSDASVRRLKGDSRPINSQVDRKKALESIKFVDEVVIFDETTPYNLIKEIKPDIITKGGDYSVNTVVGNDLAVVKIIPLTEGYSTTKILEKI</sequence>
<dbReference type="Pfam" id="PF00294">
    <property type="entry name" value="PfkB"/>
    <property type="match status" value="1"/>
</dbReference>
<dbReference type="InterPro" id="IPR004821">
    <property type="entry name" value="Cyt_trans-like"/>
</dbReference>
<evidence type="ECO:0000256" key="1">
    <source>
        <dbReference type="ARBA" id="ARBA00004713"/>
    </source>
</evidence>
<dbReference type="InterPro" id="IPR014729">
    <property type="entry name" value="Rossmann-like_a/b/a_fold"/>
</dbReference>
<evidence type="ECO:0000256" key="3">
    <source>
        <dbReference type="ARBA" id="ARBA00022777"/>
    </source>
</evidence>
<feature type="domain" description="Cytidyltransferase-like" evidence="7">
    <location>
        <begin position="268"/>
        <end position="387"/>
    </location>
</feature>
<evidence type="ECO:0000259" key="7">
    <source>
        <dbReference type="Pfam" id="PF01467"/>
    </source>
</evidence>
<dbReference type="Gene3D" id="3.40.50.620">
    <property type="entry name" value="HUPs"/>
    <property type="match status" value="1"/>
</dbReference>
<dbReference type="NCBIfam" id="TIGR00125">
    <property type="entry name" value="cyt_tran_rel"/>
    <property type="match status" value="1"/>
</dbReference>
<dbReference type="SUPFAM" id="SSF53613">
    <property type="entry name" value="Ribokinase-like"/>
    <property type="match status" value="1"/>
</dbReference>
<evidence type="ECO:0000313" key="8">
    <source>
        <dbReference type="EMBL" id="CAB4124373.1"/>
    </source>
</evidence>
<dbReference type="PANTHER" id="PTHR46969">
    <property type="entry name" value="BIFUNCTIONAL PROTEIN HLDE"/>
    <property type="match status" value="1"/>
</dbReference>
<dbReference type="PROSITE" id="PS00584">
    <property type="entry name" value="PFKB_KINASES_2"/>
    <property type="match status" value="1"/>
</dbReference>
<dbReference type="GO" id="GO:0033786">
    <property type="term" value="F:heptose-1-phosphate adenylyltransferase activity"/>
    <property type="evidence" value="ECO:0007669"/>
    <property type="project" value="TreeGrafter"/>
</dbReference>
<dbReference type="Gene3D" id="3.40.1190.20">
    <property type="match status" value="2"/>
</dbReference>
<keyword evidence="3 8" id="KW-0418">Kinase</keyword>
<reference evidence="8" key="1">
    <citation type="submission" date="2020-04" db="EMBL/GenBank/DDBJ databases">
        <authorList>
            <person name="Chiriac C."/>
            <person name="Salcher M."/>
            <person name="Ghai R."/>
            <person name="Kavagutti S V."/>
        </authorList>
    </citation>
    <scope>NUCLEOTIDE SEQUENCE</scope>
</reference>
<protein>
    <submittedName>
        <fullName evidence="8">RbsK Sugar kinases, ribokinase family</fullName>
    </submittedName>
</protein>
<dbReference type="PANTHER" id="PTHR46969:SF1">
    <property type="entry name" value="BIFUNCTIONAL PROTEIN HLDE"/>
    <property type="match status" value="1"/>
</dbReference>
<keyword evidence="2" id="KW-0808">Transferase</keyword>
<name>A0A6J5KTP3_9CAUD</name>
<keyword evidence="4" id="KW-0511">Multifunctional enzyme</keyword>
<feature type="domain" description="Carbohydrate kinase PfkB" evidence="6">
    <location>
        <begin position="49"/>
        <end position="256"/>
    </location>
</feature>
<comment type="pathway">
    <text evidence="1">Bacterial outer membrane biogenesis; LPS core biosynthesis.</text>
</comment>
<organism evidence="8">
    <name type="scientific">uncultured Caudovirales phage</name>
    <dbReference type="NCBI Taxonomy" id="2100421"/>
    <lineage>
        <taxon>Viruses</taxon>
        <taxon>Duplodnaviria</taxon>
        <taxon>Heunggongvirae</taxon>
        <taxon>Uroviricota</taxon>
        <taxon>Caudoviricetes</taxon>
        <taxon>Peduoviridae</taxon>
        <taxon>Maltschvirus</taxon>
        <taxon>Maltschvirus maltsch</taxon>
    </lineage>
</organism>
<evidence type="ECO:0000259" key="6">
    <source>
        <dbReference type="Pfam" id="PF00294"/>
    </source>
</evidence>
<dbReference type="GO" id="GO:0033785">
    <property type="term" value="F:heptose 7-phosphate kinase activity"/>
    <property type="evidence" value="ECO:0007669"/>
    <property type="project" value="TreeGrafter"/>
</dbReference>
<evidence type="ECO:0000256" key="5">
    <source>
        <dbReference type="ARBA" id="ARBA00023277"/>
    </source>
</evidence>
<proteinExistence type="predicted"/>
<dbReference type="InterPro" id="IPR011611">
    <property type="entry name" value="PfkB_dom"/>
</dbReference>